<gene>
    <name evidence="14" type="ORF">FOB60_004260</name>
</gene>
<dbReference type="GO" id="GO:0140674">
    <property type="term" value="F:ATP-dependent histone chaperone activity"/>
    <property type="evidence" value="ECO:0007669"/>
    <property type="project" value="UniProtKB-ARBA"/>
</dbReference>
<dbReference type="InterPro" id="IPR045199">
    <property type="entry name" value="ATAD2-like"/>
</dbReference>
<dbReference type="PANTHER" id="PTHR23069">
    <property type="entry name" value="AAA DOMAIN-CONTAINING"/>
    <property type="match status" value="1"/>
</dbReference>
<organism evidence="14 15">
    <name type="scientific">Candida parapsilosis</name>
    <name type="common">Yeast</name>
    <dbReference type="NCBI Taxonomy" id="5480"/>
    <lineage>
        <taxon>Eukaryota</taxon>
        <taxon>Fungi</taxon>
        <taxon>Dikarya</taxon>
        <taxon>Ascomycota</taxon>
        <taxon>Saccharomycotina</taxon>
        <taxon>Pichiomycetes</taxon>
        <taxon>Debaryomycetaceae</taxon>
        <taxon>Candida/Lodderomyces clade</taxon>
        <taxon>Candida</taxon>
    </lineage>
</organism>
<feature type="compositionally biased region" description="Acidic residues" evidence="12">
    <location>
        <begin position="36"/>
        <end position="45"/>
    </location>
</feature>
<keyword evidence="8 10" id="KW-0103">Bromodomain</keyword>
<evidence type="ECO:0000256" key="7">
    <source>
        <dbReference type="ARBA" id="ARBA00022840"/>
    </source>
</evidence>
<evidence type="ECO:0000256" key="4">
    <source>
        <dbReference type="ARBA" id="ARBA00022454"/>
    </source>
</evidence>
<evidence type="ECO:0000256" key="11">
    <source>
        <dbReference type="SAM" id="Coils"/>
    </source>
</evidence>
<dbReference type="GO" id="GO:0003682">
    <property type="term" value="F:chromatin binding"/>
    <property type="evidence" value="ECO:0007669"/>
    <property type="project" value="TreeGrafter"/>
</dbReference>
<evidence type="ECO:0000256" key="10">
    <source>
        <dbReference type="PROSITE-ProRule" id="PRU00035"/>
    </source>
</evidence>
<dbReference type="Proteomes" id="UP000590412">
    <property type="component" value="Unassembled WGS sequence"/>
</dbReference>
<evidence type="ECO:0000256" key="1">
    <source>
        <dbReference type="ARBA" id="ARBA00004123"/>
    </source>
</evidence>
<comment type="similarity">
    <text evidence="3">Belongs to the AAA ATPase family.</text>
</comment>
<dbReference type="GO" id="GO:0005634">
    <property type="term" value="C:nucleus"/>
    <property type="evidence" value="ECO:0007669"/>
    <property type="project" value="UniProtKB-SubCell"/>
</dbReference>
<comment type="subcellular location">
    <subcellularLocation>
        <location evidence="2">Chromosome</location>
    </subcellularLocation>
    <subcellularLocation>
        <location evidence="1">Nucleus</location>
    </subcellularLocation>
</comment>
<evidence type="ECO:0000256" key="9">
    <source>
        <dbReference type="ARBA" id="ARBA00023242"/>
    </source>
</evidence>
<evidence type="ECO:0000313" key="14">
    <source>
        <dbReference type="EMBL" id="KAF6048876.1"/>
    </source>
</evidence>
<feature type="compositionally biased region" description="Basic and acidic residues" evidence="12">
    <location>
        <begin position="53"/>
        <end position="66"/>
    </location>
</feature>
<feature type="region of interest" description="Disordered" evidence="12">
    <location>
        <begin position="351"/>
        <end position="387"/>
    </location>
</feature>
<feature type="compositionally biased region" description="Basic residues" evidence="12">
    <location>
        <begin position="175"/>
        <end position="187"/>
    </location>
</feature>
<dbReference type="SMART" id="SM00382">
    <property type="entry name" value="AAA"/>
    <property type="match status" value="1"/>
</dbReference>
<feature type="compositionally biased region" description="Acidic residues" evidence="12">
    <location>
        <begin position="1211"/>
        <end position="1233"/>
    </location>
</feature>
<evidence type="ECO:0000256" key="5">
    <source>
        <dbReference type="ARBA" id="ARBA00022741"/>
    </source>
</evidence>
<dbReference type="InterPro" id="IPR003593">
    <property type="entry name" value="AAA+_ATPase"/>
</dbReference>
<dbReference type="Gene3D" id="1.10.8.60">
    <property type="match status" value="1"/>
</dbReference>
<dbReference type="SUPFAM" id="SSF52540">
    <property type="entry name" value="P-loop containing nucleoside triphosphate hydrolases"/>
    <property type="match status" value="2"/>
</dbReference>
<dbReference type="FunFam" id="3.40.50.300:FF:000061">
    <property type="entry name" value="ATPase family, AAA domain-containing 2"/>
    <property type="match status" value="1"/>
</dbReference>
<name>A0A8X7TB92_CANPA</name>
<evidence type="ECO:0000256" key="8">
    <source>
        <dbReference type="ARBA" id="ARBA00023117"/>
    </source>
</evidence>
<feature type="compositionally biased region" description="Basic residues" evidence="12">
    <location>
        <begin position="99"/>
        <end position="118"/>
    </location>
</feature>
<dbReference type="GO" id="GO:0016887">
    <property type="term" value="F:ATP hydrolysis activity"/>
    <property type="evidence" value="ECO:0007669"/>
    <property type="project" value="InterPro"/>
</dbReference>
<dbReference type="Pfam" id="PF17862">
    <property type="entry name" value="AAA_lid_3"/>
    <property type="match status" value="1"/>
</dbReference>
<comment type="caution">
    <text evidence="14">The sequence shown here is derived from an EMBL/GenBank/DDBJ whole genome shotgun (WGS) entry which is preliminary data.</text>
</comment>
<dbReference type="CDD" id="cd19517">
    <property type="entry name" value="RecA-like_Yta7-like"/>
    <property type="match status" value="1"/>
</dbReference>
<dbReference type="InterPro" id="IPR027417">
    <property type="entry name" value="P-loop_NTPase"/>
</dbReference>
<feature type="domain" description="Bromo" evidence="13">
    <location>
        <begin position="1021"/>
        <end position="1063"/>
    </location>
</feature>
<feature type="region of interest" description="Disordered" evidence="12">
    <location>
        <begin position="1"/>
        <end position="218"/>
    </location>
</feature>
<dbReference type="InterPro" id="IPR036427">
    <property type="entry name" value="Bromodomain-like_sf"/>
</dbReference>
<evidence type="ECO:0000256" key="12">
    <source>
        <dbReference type="SAM" id="MobiDB-lite"/>
    </source>
</evidence>
<keyword evidence="9" id="KW-0539">Nucleus</keyword>
<evidence type="ECO:0000256" key="2">
    <source>
        <dbReference type="ARBA" id="ARBA00004286"/>
    </source>
</evidence>
<dbReference type="Gene3D" id="3.40.50.300">
    <property type="entry name" value="P-loop containing nucleotide triphosphate hydrolases"/>
    <property type="match status" value="2"/>
</dbReference>
<keyword evidence="7" id="KW-0067">ATP-binding</keyword>
<sequence length="1306" mass="147762">MAKHSRRIDSTDDETTPDFKLTVTPPRRSTKTISYNEDDDDDGEATIEAPVDEQAHLDNDIVKQEEPDSDDPFAVPTSPEKDDDSEDYVEESDAEIRGPGRKKRKLSKKQKSRGRSSKPRIDSEDEDFRDDGDDDEDEDDFTLSDDDFIERKKRENFIVEDENDWDDEEDEYGVKPKKKRGRKKKGRSVSVEPRRATRSGKVLQEDVEYNGDDTRDDIQDDVDDIQREIAELYDSSPVRDSEPSQHKLRQRAKVDYTIPPPITNDLMLERPSTPVTVRNRRGRPANKSEFRKILYPTAGPFGGSDVISLFGTNIPPGGIPLPGMTDPNNLTAIGQNVSDSDSSEDEIAPINGEATISHKVKKPSRSDGKLLTGGSDDKRKGKNSLSDTDPLGVDMNIDFSVVGGLDNYINQLKEMVALPLLYPELYQNFGITPPRGVLFHGPPGTGKTLMARALAANCSTPERKITFFMRKGADCLSKWVGEAERQLRLLFEEAKNQQPSIIFFDEIDGLAPVRSSKQEQIHASIVSTLLALMDGMDNRGQVIVIGATNRPDAIDPALRRPGRFDREFYFPLPDINARKEILTIHTRKWTPQLDESFLSNLAELTKGYGGADLRALCTEAALNSIQRKYPQIYETNHKLAVNPEKVRVIAKDFMMALDKIVPSSARSTSSGSAPLPDNLKPLLSDSFEQIKSKLKDLIPVSISVAGRKKLTTLEEAKYLDPTVHDKDGGFGKQQLLKNLENARICRPHLLVSGEEGNGQQYLSAAVLNYLEGFQVQSLDLGTMFGDSARTTESAIIQAFIEARRHQPAIILIPNIDVWYSILPDSSKATLLSLLRGLRSNEKILLLGFSETPLHYLDDRIKNLFGMENSSNNVILQNPNKSARKEFFSTAWKTILMKPYEFINDLQNRPKRKLKQLKVVETVANLSDNELLKKKQKEQEYNDTKLKNTLKIKLASLMDLFKVRYKRFKKPIVDENLLYHLFDPTILENPLNNYQVLYTRSDEPGHENMIKEIATGKDYHNMDLDTVEERLWNGFYSEPRQFLKDLKLILKDCITSGDRERILKANEMITNAQFGIDDFTTPEFLKACKEMRERDKAKQERLLKEYEELKATLQNGTTEQQPQDAAPLENNASVISVAEQKLSSNPLPDEDISHGDINEPNDAMDVDIAQKGDEGSFVGVGEPPKVEEIKEEKMGMEKSNNDAMHMKKGEGEEQTENPQEDIVEESSESEAEESIEIDHAKEIILDKELYDKLRKQVVKLTDQFTVDKLEMVMARLMDIVWTDRNEWDKTSTLHNIEKVLTSFQPAS</sequence>
<dbReference type="GO" id="GO:0005524">
    <property type="term" value="F:ATP binding"/>
    <property type="evidence" value="ECO:0007669"/>
    <property type="project" value="UniProtKB-KW"/>
</dbReference>
<dbReference type="FunFam" id="1.10.8.60:FF:000016">
    <property type="entry name" value="ATPase family AAA domain-containing protein 2B"/>
    <property type="match status" value="1"/>
</dbReference>
<reference evidence="14" key="1">
    <citation type="submission" date="2020-03" db="EMBL/GenBank/DDBJ databases">
        <title>FDA dAtabase for Regulatory Grade micrObial Sequences (FDA-ARGOS): Supporting development and validation of Infectious Disease Dx tests.</title>
        <authorList>
            <person name="Campos J."/>
            <person name="Goldberg B."/>
            <person name="Tallon L."/>
            <person name="Sadzewicz L."/>
            <person name="Vavikolanu K."/>
            <person name="Mehta A."/>
            <person name="Aluvathingal J."/>
            <person name="Nadendla S."/>
            <person name="Nandy P."/>
            <person name="Geyer C."/>
            <person name="Yan Y."/>
            <person name="Sichtig H."/>
        </authorList>
    </citation>
    <scope>NUCLEOTIDE SEQUENCE [LARGE SCALE GENOMIC DNA]</scope>
    <source>
        <strain evidence="14">FDAARGOS_652</strain>
    </source>
</reference>
<keyword evidence="4" id="KW-0158">Chromosome</keyword>
<dbReference type="GO" id="GO:0006337">
    <property type="term" value="P:nucleosome disassembly"/>
    <property type="evidence" value="ECO:0007669"/>
    <property type="project" value="TreeGrafter"/>
</dbReference>
<dbReference type="GO" id="GO:0042393">
    <property type="term" value="F:histone binding"/>
    <property type="evidence" value="ECO:0007669"/>
    <property type="project" value="UniProtKB-ARBA"/>
</dbReference>
<evidence type="ECO:0000256" key="3">
    <source>
        <dbReference type="ARBA" id="ARBA00006914"/>
    </source>
</evidence>
<dbReference type="FunFam" id="3.40.50.300:FF:001218">
    <property type="entry name" value="AAA family ATPase, putative"/>
    <property type="match status" value="1"/>
</dbReference>
<dbReference type="PANTHER" id="PTHR23069:SF0">
    <property type="entry name" value="TAT-BINDING HOMOLOG 7"/>
    <property type="match status" value="1"/>
</dbReference>
<dbReference type="CDD" id="cd05491">
    <property type="entry name" value="Bromo_TBP7_like"/>
    <property type="match status" value="1"/>
</dbReference>
<feature type="compositionally biased region" description="Acidic residues" evidence="12">
    <location>
        <begin position="123"/>
        <end position="148"/>
    </location>
</feature>
<proteinExistence type="inferred from homology"/>
<dbReference type="PROSITE" id="PS50014">
    <property type="entry name" value="BROMODOMAIN_2"/>
    <property type="match status" value="1"/>
</dbReference>
<dbReference type="Gene3D" id="1.20.920.10">
    <property type="entry name" value="Bromodomain-like"/>
    <property type="match status" value="1"/>
</dbReference>
<evidence type="ECO:0000313" key="15">
    <source>
        <dbReference type="Proteomes" id="UP000590412"/>
    </source>
</evidence>
<dbReference type="InterPro" id="IPR003959">
    <property type="entry name" value="ATPase_AAA_core"/>
</dbReference>
<feature type="region of interest" description="Disordered" evidence="12">
    <location>
        <begin position="1206"/>
        <end position="1233"/>
    </location>
</feature>
<feature type="compositionally biased region" description="Acidic residues" evidence="12">
    <location>
        <begin position="158"/>
        <end position="171"/>
    </location>
</feature>
<dbReference type="PROSITE" id="PS00674">
    <property type="entry name" value="AAA"/>
    <property type="match status" value="1"/>
</dbReference>
<keyword evidence="5" id="KW-0547">Nucleotide-binding</keyword>
<protein>
    <submittedName>
        <fullName evidence="14">ATPase associated with various cellular activities (AAA) family protein</fullName>
    </submittedName>
</protein>
<keyword evidence="11" id="KW-0175">Coiled coil</keyword>
<dbReference type="Pfam" id="PF00004">
    <property type="entry name" value="AAA"/>
    <property type="match status" value="2"/>
</dbReference>
<dbReference type="GO" id="GO:0045815">
    <property type="term" value="P:transcription initiation-coupled chromatin remodeling"/>
    <property type="evidence" value="ECO:0007669"/>
    <property type="project" value="TreeGrafter"/>
</dbReference>
<evidence type="ECO:0000259" key="13">
    <source>
        <dbReference type="PROSITE" id="PS50014"/>
    </source>
</evidence>
<keyword evidence="6" id="KW-0378">Hydrolase</keyword>
<dbReference type="SUPFAM" id="SSF47370">
    <property type="entry name" value="Bromodomain"/>
    <property type="match status" value="1"/>
</dbReference>
<evidence type="ECO:0000256" key="6">
    <source>
        <dbReference type="ARBA" id="ARBA00022801"/>
    </source>
</evidence>
<dbReference type="EMBL" id="JABWAB010000006">
    <property type="protein sequence ID" value="KAF6048876.1"/>
    <property type="molecule type" value="Genomic_DNA"/>
</dbReference>
<dbReference type="InterPro" id="IPR001487">
    <property type="entry name" value="Bromodomain"/>
</dbReference>
<dbReference type="Pfam" id="PF00439">
    <property type="entry name" value="Bromodomain"/>
    <property type="match status" value="1"/>
</dbReference>
<feature type="coiled-coil region" evidence="11">
    <location>
        <begin position="1088"/>
        <end position="1118"/>
    </location>
</feature>
<dbReference type="OrthoDB" id="5421at2759"/>
<accession>A0A8X7TB92</accession>
<dbReference type="InterPro" id="IPR041569">
    <property type="entry name" value="AAA_lid_3"/>
</dbReference>
<dbReference type="GO" id="GO:0006334">
    <property type="term" value="P:nucleosome assembly"/>
    <property type="evidence" value="ECO:0007669"/>
    <property type="project" value="TreeGrafter"/>
</dbReference>
<dbReference type="GO" id="GO:0000785">
    <property type="term" value="C:chromatin"/>
    <property type="evidence" value="ECO:0007669"/>
    <property type="project" value="UniProtKB-ARBA"/>
</dbReference>
<dbReference type="InterPro" id="IPR003960">
    <property type="entry name" value="ATPase_AAA_CS"/>
</dbReference>
<feature type="compositionally biased region" description="Acidic residues" evidence="12">
    <location>
        <begin position="81"/>
        <end position="93"/>
    </location>
</feature>